<dbReference type="EMBL" id="CP137555">
    <property type="protein sequence ID" value="WOX06068.1"/>
    <property type="molecule type" value="Genomic_DNA"/>
</dbReference>
<dbReference type="PANTHER" id="PTHR42160:SF1">
    <property type="entry name" value="URACIL-DNA GLYCOSYLASE SUPERFAMILY PROTEIN"/>
    <property type="match status" value="1"/>
</dbReference>
<dbReference type="AlphaFoldDB" id="A0AAU0MZY9"/>
<dbReference type="Gene3D" id="3.40.470.10">
    <property type="entry name" value="Uracil-DNA glycosylase-like domain"/>
    <property type="match status" value="1"/>
</dbReference>
<accession>A0AAU0MZY9</accession>
<evidence type="ECO:0000259" key="1">
    <source>
        <dbReference type="SMART" id="SM00986"/>
    </source>
</evidence>
<dbReference type="RefSeq" id="WP_318954528.1">
    <property type="nucleotide sequence ID" value="NZ_CP137555.1"/>
</dbReference>
<dbReference type="CDD" id="cd10033">
    <property type="entry name" value="UDG_like"/>
    <property type="match status" value="1"/>
</dbReference>
<dbReference type="InterPro" id="IPR005122">
    <property type="entry name" value="Uracil-DNA_glycosylase-like"/>
</dbReference>
<dbReference type="Proteomes" id="UP001302477">
    <property type="component" value="Chromosome"/>
</dbReference>
<proteinExistence type="predicted"/>
<protein>
    <submittedName>
        <fullName evidence="2">Uracil-DNA glycosylase family protein</fullName>
    </submittedName>
</protein>
<dbReference type="SMART" id="SM00986">
    <property type="entry name" value="UDG"/>
    <property type="match status" value="1"/>
</dbReference>
<dbReference type="PANTHER" id="PTHR42160">
    <property type="entry name" value="URACIL-DNA GLYCOSYLASE SUPERFAMILY PROTEIN"/>
    <property type="match status" value="1"/>
</dbReference>
<keyword evidence="3" id="KW-1185">Reference proteome</keyword>
<organism evidence="2 3">
    <name type="scientific">Microbulbifer pacificus</name>
    <dbReference type="NCBI Taxonomy" id="407164"/>
    <lineage>
        <taxon>Bacteria</taxon>
        <taxon>Pseudomonadati</taxon>
        <taxon>Pseudomonadota</taxon>
        <taxon>Gammaproteobacteria</taxon>
        <taxon>Cellvibrionales</taxon>
        <taxon>Microbulbiferaceae</taxon>
        <taxon>Microbulbifer</taxon>
    </lineage>
</organism>
<sequence>MAATKLDLLLKEVRACRLCEPNLPLGPHPVLSAARTARLLIVGQAPGTKVHATGIPWNDPSGDRLREWLQVDRDTFYDTSRIAIVPMGFCYPGRGKGGDLPPRPECAPTWHARLLAELPDIQLTLLIGQYAQRYYLPHWYGSISKNVHHYIDALPHGFFPLPHPSPRNTLWLKRRPWFDEEVVPALRAQVQKIL</sequence>
<feature type="domain" description="Uracil-DNA glycosylase-like" evidence="1">
    <location>
        <begin position="30"/>
        <end position="187"/>
    </location>
</feature>
<gene>
    <name evidence="2" type="ORF">R5R33_02705</name>
</gene>
<reference evidence="2 3" key="1">
    <citation type="submission" date="2023-10" db="EMBL/GenBank/DDBJ databases">
        <title>Description of Microbulbifer bruguierae sp. nov., isolated from the sediments of mangrove plant Bruguiera sexangula and comparative genomic analyses of the genus Microbulbifer.</title>
        <authorList>
            <person name="Long M."/>
        </authorList>
    </citation>
    <scope>NUCLEOTIDE SEQUENCE [LARGE SCALE GENOMIC DNA]</scope>
    <source>
        <strain evidence="2 3">SPO729</strain>
    </source>
</reference>
<dbReference type="InterPro" id="IPR047124">
    <property type="entry name" value="HI_0220.2"/>
</dbReference>
<name>A0AAU0MZY9_9GAMM</name>
<dbReference type="SMART" id="SM00987">
    <property type="entry name" value="UreE_C"/>
    <property type="match status" value="1"/>
</dbReference>
<evidence type="ECO:0000313" key="2">
    <source>
        <dbReference type="EMBL" id="WOX06068.1"/>
    </source>
</evidence>
<dbReference type="KEGG" id="mpaf:R5R33_02705"/>
<dbReference type="InterPro" id="IPR036895">
    <property type="entry name" value="Uracil-DNA_glycosylase-like_sf"/>
</dbReference>
<evidence type="ECO:0000313" key="3">
    <source>
        <dbReference type="Proteomes" id="UP001302477"/>
    </source>
</evidence>
<dbReference type="Pfam" id="PF03167">
    <property type="entry name" value="UDG"/>
    <property type="match status" value="1"/>
</dbReference>
<dbReference type="SUPFAM" id="SSF52141">
    <property type="entry name" value="Uracil-DNA glycosylase-like"/>
    <property type="match status" value="1"/>
</dbReference>